<dbReference type="SUPFAM" id="SSF46689">
    <property type="entry name" value="Homeodomain-like"/>
    <property type="match status" value="1"/>
</dbReference>
<gene>
    <name evidence="4" type="ORF">GCM10011506_42480</name>
</gene>
<dbReference type="PRINTS" id="PR00455">
    <property type="entry name" value="HTHTETR"/>
</dbReference>
<protein>
    <submittedName>
        <fullName evidence="4">TetR family transcriptional regulator</fullName>
    </submittedName>
</protein>
<evidence type="ECO:0000256" key="2">
    <source>
        <dbReference type="PROSITE-ProRule" id="PRU00335"/>
    </source>
</evidence>
<organism evidence="4 5">
    <name type="scientific">Marivirga lumbricoides</name>
    <dbReference type="NCBI Taxonomy" id="1046115"/>
    <lineage>
        <taxon>Bacteria</taxon>
        <taxon>Pseudomonadati</taxon>
        <taxon>Bacteroidota</taxon>
        <taxon>Cytophagia</taxon>
        <taxon>Cytophagales</taxon>
        <taxon>Marivirgaceae</taxon>
        <taxon>Marivirga</taxon>
    </lineage>
</organism>
<evidence type="ECO:0000313" key="5">
    <source>
        <dbReference type="Proteomes" id="UP000636010"/>
    </source>
</evidence>
<dbReference type="Proteomes" id="UP000636010">
    <property type="component" value="Unassembled WGS sequence"/>
</dbReference>
<keyword evidence="1 2" id="KW-0238">DNA-binding</keyword>
<feature type="domain" description="HTH tetR-type" evidence="3">
    <location>
        <begin position="24"/>
        <end position="84"/>
    </location>
</feature>
<feature type="DNA-binding region" description="H-T-H motif" evidence="2">
    <location>
        <begin position="47"/>
        <end position="66"/>
    </location>
</feature>
<dbReference type="PROSITE" id="PS50977">
    <property type="entry name" value="HTH_TETR_2"/>
    <property type="match status" value="1"/>
</dbReference>
<accession>A0ABQ1N3T9</accession>
<evidence type="ECO:0000313" key="4">
    <source>
        <dbReference type="EMBL" id="GGC52318.1"/>
    </source>
</evidence>
<dbReference type="RefSeq" id="WP_188467347.1">
    <property type="nucleotide sequence ID" value="NZ_BAABHU010000016.1"/>
</dbReference>
<keyword evidence="5" id="KW-1185">Reference proteome</keyword>
<reference evidence="5" key="1">
    <citation type="journal article" date="2019" name="Int. J. Syst. Evol. Microbiol.">
        <title>The Global Catalogue of Microorganisms (GCM) 10K type strain sequencing project: providing services to taxonomists for standard genome sequencing and annotation.</title>
        <authorList>
            <consortium name="The Broad Institute Genomics Platform"/>
            <consortium name="The Broad Institute Genome Sequencing Center for Infectious Disease"/>
            <person name="Wu L."/>
            <person name="Ma J."/>
        </authorList>
    </citation>
    <scope>NUCLEOTIDE SEQUENCE [LARGE SCALE GENOMIC DNA]</scope>
    <source>
        <strain evidence="5">CGMCC 1.10832</strain>
    </source>
</reference>
<name>A0ABQ1N3T9_9BACT</name>
<dbReference type="InterPro" id="IPR001647">
    <property type="entry name" value="HTH_TetR"/>
</dbReference>
<dbReference type="Gene3D" id="1.10.357.10">
    <property type="entry name" value="Tetracycline Repressor, domain 2"/>
    <property type="match status" value="1"/>
</dbReference>
<dbReference type="EMBL" id="BMEC01000016">
    <property type="protein sequence ID" value="GGC52318.1"/>
    <property type="molecule type" value="Genomic_DNA"/>
</dbReference>
<evidence type="ECO:0000259" key="3">
    <source>
        <dbReference type="PROSITE" id="PS50977"/>
    </source>
</evidence>
<dbReference type="InterPro" id="IPR009057">
    <property type="entry name" value="Homeodomain-like_sf"/>
</dbReference>
<sequence length="227" mass="26235">MEKLLSSLKIEVNPLIFLKNPESSELGKKILSTAVIMIDEMGMEQFTFGKLAKVLGTTESSIYRYFESKHKLLLYFYNWYWAWVEYQIVFATKNVSPSANRLKIALDILCLQEKQEHEEEGISMIHLKNIVISESSKAYLNKEVDVENKAGFFLSFEKVVKILAIIIEDIDHNYPYPNTLVSTCLEGILHQQYFAKHLPSLSDVCKDTGKLPEIFYQIIINNLNQKK</sequence>
<proteinExistence type="predicted"/>
<dbReference type="Pfam" id="PF00440">
    <property type="entry name" value="TetR_N"/>
    <property type="match status" value="1"/>
</dbReference>
<comment type="caution">
    <text evidence="4">The sequence shown here is derived from an EMBL/GenBank/DDBJ whole genome shotgun (WGS) entry which is preliminary data.</text>
</comment>
<evidence type="ECO:0000256" key="1">
    <source>
        <dbReference type="ARBA" id="ARBA00023125"/>
    </source>
</evidence>